<dbReference type="AlphaFoldDB" id="A0A6A6Q2V7"/>
<dbReference type="GO" id="GO:0005786">
    <property type="term" value="C:signal recognition particle, endoplasmic reticulum targeting"/>
    <property type="evidence" value="ECO:0007669"/>
    <property type="project" value="TreeGrafter"/>
</dbReference>
<dbReference type="OrthoDB" id="5419752at2759"/>
<gene>
    <name evidence="3" type="ORF">BDY17DRAFT_246619</name>
</gene>
<dbReference type="PANTHER" id="PTHR12834:SF12">
    <property type="entry name" value="SIGNAL RECOGNITION PARTICLE 9 KDA PROTEIN"/>
    <property type="match status" value="1"/>
</dbReference>
<organism evidence="3 4">
    <name type="scientific">Neohortaea acidophila</name>
    <dbReference type="NCBI Taxonomy" id="245834"/>
    <lineage>
        <taxon>Eukaryota</taxon>
        <taxon>Fungi</taxon>
        <taxon>Dikarya</taxon>
        <taxon>Ascomycota</taxon>
        <taxon>Pezizomycotina</taxon>
        <taxon>Dothideomycetes</taxon>
        <taxon>Dothideomycetidae</taxon>
        <taxon>Mycosphaerellales</taxon>
        <taxon>Teratosphaeriaceae</taxon>
        <taxon>Neohortaea</taxon>
    </lineage>
</organism>
<sequence length="134" mass="15149">MVVLTIEEWQRQSTLLIQARPTTTRITTKYNIPNLESAKYNKSKKRKRNTGIDEKEEEQQQQEAAPRIPRATLTLKTFDPESGVVLQFKTDRAADVGRAINGLGRLGRYMAALPEQVEGMLSLNALSGWTLSQF</sequence>
<dbReference type="InterPro" id="IPR039914">
    <property type="entry name" value="SRP9-like"/>
</dbReference>
<evidence type="ECO:0000313" key="3">
    <source>
        <dbReference type="EMBL" id="KAF2486276.1"/>
    </source>
</evidence>
<dbReference type="InterPro" id="IPR039432">
    <property type="entry name" value="SRP9_dom"/>
</dbReference>
<feature type="region of interest" description="Disordered" evidence="1">
    <location>
        <begin position="37"/>
        <end position="69"/>
    </location>
</feature>
<dbReference type="Pfam" id="PF05486">
    <property type="entry name" value="SRP9-21"/>
    <property type="match status" value="1"/>
</dbReference>
<reference evidence="3" key="1">
    <citation type="journal article" date="2020" name="Stud. Mycol.">
        <title>101 Dothideomycetes genomes: a test case for predicting lifestyles and emergence of pathogens.</title>
        <authorList>
            <person name="Haridas S."/>
            <person name="Albert R."/>
            <person name="Binder M."/>
            <person name="Bloem J."/>
            <person name="Labutti K."/>
            <person name="Salamov A."/>
            <person name="Andreopoulos B."/>
            <person name="Baker S."/>
            <person name="Barry K."/>
            <person name="Bills G."/>
            <person name="Bluhm B."/>
            <person name="Cannon C."/>
            <person name="Castanera R."/>
            <person name="Culley D."/>
            <person name="Daum C."/>
            <person name="Ezra D."/>
            <person name="Gonzalez J."/>
            <person name="Henrissat B."/>
            <person name="Kuo A."/>
            <person name="Liang C."/>
            <person name="Lipzen A."/>
            <person name="Lutzoni F."/>
            <person name="Magnuson J."/>
            <person name="Mondo S."/>
            <person name="Nolan M."/>
            <person name="Ohm R."/>
            <person name="Pangilinan J."/>
            <person name="Park H.-J."/>
            <person name="Ramirez L."/>
            <person name="Alfaro M."/>
            <person name="Sun H."/>
            <person name="Tritt A."/>
            <person name="Yoshinaga Y."/>
            <person name="Zwiers L.-H."/>
            <person name="Turgeon B."/>
            <person name="Goodwin S."/>
            <person name="Spatafora J."/>
            <person name="Crous P."/>
            <person name="Grigoriev I."/>
        </authorList>
    </citation>
    <scope>NUCLEOTIDE SEQUENCE</scope>
    <source>
        <strain evidence="3">CBS 113389</strain>
    </source>
</reference>
<evidence type="ECO:0000259" key="2">
    <source>
        <dbReference type="Pfam" id="PF05486"/>
    </source>
</evidence>
<evidence type="ECO:0000256" key="1">
    <source>
        <dbReference type="SAM" id="MobiDB-lite"/>
    </source>
</evidence>
<dbReference type="RefSeq" id="XP_033592845.1">
    <property type="nucleotide sequence ID" value="XM_033730739.1"/>
</dbReference>
<protein>
    <submittedName>
        <fullName evidence="3">Signal recognition particle 9 kDa protein-domain-containing protein</fullName>
    </submittedName>
</protein>
<proteinExistence type="predicted"/>
<accession>A0A6A6Q2V7</accession>
<dbReference type="GO" id="GO:0006614">
    <property type="term" value="P:SRP-dependent cotranslational protein targeting to membrane"/>
    <property type="evidence" value="ECO:0007669"/>
    <property type="project" value="InterPro"/>
</dbReference>
<evidence type="ECO:0000313" key="4">
    <source>
        <dbReference type="Proteomes" id="UP000799767"/>
    </source>
</evidence>
<dbReference type="PANTHER" id="PTHR12834">
    <property type="entry name" value="SIGNAL RECOGNITION PARTICLE 9 KDA PROTEIN"/>
    <property type="match status" value="1"/>
</dbReference>
<keyword evidence="4" id="KW-1185">Reference proteome</keyword>
<name>A0A6A6Q2V7_9PEZI</name>
<feature type="domain" description="SRP9" evidence="2">
    <location>
        <begin position="5"/>
        <end position="110"/>
    </location>
</feature>
<dbReference type="GeneID" id="54471741"/>
<dbReference type="Proteomes" id="UP000799767">
    <property type="component" value="Unassembled WGS sequence"/>
</dbReference>
<dbReference type="EMBL" id="MU001632">
    <property type="protein sequence ID" value="KAF2486276.1"/>
    <property type="molecule type" value="Genomic_DNA"/>
</dbReference>